<protein>
    <recommendedName>
        <fullName evidence="4">SnoaL-like domain-containing protein</fullName>
    </recommendedName>
</protein>
<evidence type="ECO:0000313" key="3">
    <source>
        <dbReference type="Proteomes" id="UP000799437"/>
    </source>
</evidence>
<dbReference type="RefSeq" id="XP_033605275.1">
    <property type="nucleotide sequence ID" value="XM_033739461.1"/>
</dbReference>
<reference evidence="2" key="1">
    <citation type="journal article" date="2020" name="Stud. Mycol.">
        <title>101 Dothideomycetes genomes: a test case for predicting lifestyles and emergence of pathogens.</title>
        <authorList>
            <person name="Haridas S."/>
            <person name="Albert R."/>
            <person name="Binder M."/>
            <person name="Bloem J."/>
            <person name="Labutti K."/>
            <person name="Salamov A."/>
            <person name="Andreopoulos B."/>
            <person name="Baker S."/>
            <person name="Barry K."/>
            <person name="Bills G."/>
            <person name="Bluhm B."/>
            <person name="Cannon C."/>
            <person name="Castanera R."/>
            <person name="Culley D."/>
            <person name="Daum C."/>
            <person name="Ezra D."/>
            <person name="Gonzalez J."/>
            <person name="Henrissat B."/>
            <person name="Kuo A."/>
            <person name="Liang C."/>
            <person name="Lipzen A."/>
            <person name="Lutzoni F."/>
            <person name="Magnuson J."/>
            <person name="Mondo S."/>
            <person name="Nolan M."/>
            <person name="Ohm R."/>
            <person name="Pangilinan J."/>
            <person name="Park H.-J."/>
            <person name="Ramirez L."/>
            <person name="Alfaro M."/>
            <person name="Sun H."/>
            <person name="Tritt A."/>
            <person name="Yoshinaga Y."/>
            <person name="Zwiers L.-H."/>
            <person name="Turgeon B."/>
            <person name="Goodwin S."/>
            <person name="Spatafora J."/>
            <person name="Crous P."/>
            <person name="Grigoriev I."/>
        </authorList>
    </citation>
    <scope>NUCLEOTIDE SEQUENCE</scope>
    <source>
        <strain evidence="2">CBS 121739</strain>
    </source>
</reference>
<evidence type="ECO:0000313" key="2">
    <source>
        <dbReference type="EMBL" id="KAF2762824.1"/>
    </source>
</evidence>
<sequence length="193" mass="21483">MFVSTPPPESNALPFPPPLESNTLPFTPLSEHPILDSPAPSDQAMLTPQSPVSRHTLEALLTRFVAGWNTWTVPAIISLRTPTCTHTVLPRSIGTRPMDNAQYGRYLTRLKSVFADFTLELESFVIDPSARSFMLYGRGIAHTPIGTYRNEYACRVRASPDGSAVEEVVEFVDSKVTEEFFGRLGRFRKAARL</sequence>
<dbReference type="InterPro" id="IPR032710">
    <property type="entry name" value="NTF2-like_dom_sf"/>
</dbReference>
<dbReference type="Proteomes" id="UP000799437">
    <property type="component" value="Unassembled WGS sequence"/>
</dbReference>
<proteinExistence type="predicted"/>
<evidence type="ECO:0000256" key="1">
    <source>
        <dbReference type="SAM" id="MobiDB-lite"/>
    </source>
</evidence>
<dbReference type="GeneID" id="54480515"/>
<accession>A0A6A6WKU2</accession>
<name>A0A6A6WKU2_9PEZI</name>
<dbReference type="OrthoDB" id="3758478at2759"/>
<dbReference type="PANTHER" id="PTHR39598">
    <property type="entry name" value="AUSTINOL SYNTHESIS PROTEIN F-RELATED"/>
    <property type="match status" value="1"/>
</dbReference>
<dbReference type="SUPFAM" id="SSF54427">
    <property type="entry name" value="NTF2-like"/>
    <property type="match status" value="1"/>
</dbReference>
<dbReference type="AlphaFoldDB" id="A0A6A6WKU2"/>
<feature type="compositionally biased region" description="Pro residues" evidence="1">
    <location>
        <begin position="1"/>
        <end position="19"/>
    </location>
</feature>
<dbReference type="EMBL" id="ML996565">
    <property type="protein sequence ID" value="KAF2762824.1"/>
    <property type="molecule type" value="Genomic_DNA"/>
</dbReference>
<keyword evidence="3" id="KW-1185">Reference proteome</keyword>
<dbReference type="PANTHER" id="PTHR39598:SF1">
    <property type="entry name" value="AUSTINOID BIOSYNTHESIS CLUSTERS PROTEIN F-RELATED"/>
    <property type="match status" value="1"/>
</dbReference>
<gene>
    <name evidence="2" type="ORF">EJ05DRAFT_16639</name>
</gene>
<dbReference type="Gene3D" id="3.10.450.50">
    <property type="match status" value="1"/>
</dbReference>
<evidence type="ECO:0008006" key="4">
    <source>
        <dbReference type="Google" id="ProtNLM"/>
    </source>
</evidence>
<organism evidence="2 3">
    <name type="scientific">Pseudovirgaria hyperparasitica</name>
    <dbReference type="NCBI Taxonomy" id="470096"/>
    <lineage>
        <taxon>Eukaryota</taxon>
        <taxon>Fungi</taxon>
        <taxon>Dikarya</taxon>
        <taxon>Ascomycota</taxon>
        <taxon>Pezizomycotina</taxon>
        <taxon>Dothideomycetes</taxon>
        <taxon>Dothideomycetes incertae sedis</taxon>
        <taxon>Acrospermales</taxon>
        <taxon>Acrospermaceae</taxon>
        <taxon>Pseudovirgaria</taxon>
    </lineage>
</organism>
<dbReference type="InterPro" id="IPR050977">
    <property type="entry name" value="Fungal_Meroterpenoid_Isomerase"/>
</dbReference>
<feature type="region of interest" description="Disordered" evidence="1">
    <location>
        <begin position="1"/>
        <end position="48"/>
    </location>
</feature>